<feature type="domain" description="F5/8 type C" evidence="9">
    <location>
        <begin position="534"/>
        <end position="629"/>
    </location>
</feature>
<dbReference type="Pfam" id="PF00754">
    <property type="entry name" value="F5_F8_type_C"/>
    <property type="match status" value="1"/>
</dbReference>
<dbReference type="Gene3D" id="2.60.40.10">
    <property type="entry name" value="Immunoglobulins"/>
    <property type="match status" value="2"/>
</dbReference>
<evidence type="ECO:0000256" key="6">
    <source>
        <dbReference type="ARBA" id="ARBA00023136"/>
    </source>
</evidence>
<sequence length="975" mass="105763">MPTFRLNPLSRSTRTWIASLGLAALLPLGVQAHSGHSPDDAPVPQVLDTQTGHFIELSSLLSARTLSAVAPRGTEQLRSATGLNLSGLALESAETFDDLKVYTGGAFSGVGARTLQPVDDVIVVARQDGSFIALLPESNIVIRGEASGQQTLTRYDASHTHPPASRDYVEDPQADLPHEVQSFSGARSYLVDRNANGEIVVDVLAGFSRNAVKYIGDHEAYALAQIASVNLALKNSKVEGVRLRLVGTQVIESEHSITRETLHKLNVLFADGMRQYGPDLVTGFFSGITGEDTMLGWGNIRGRYSINVITSPTTFRHEVGHNIGANHCPEGDGYHYGYHNGRVGTIMCGNQVNYFSNPDLKDRMGVPLGHPEMANVARLWRENSARMSAYSPSVVPLETERATKFLEERVTLDRNEWRYFPIDVPAGTERLAFAANHGAGHEIHGRIQLYLRYGQQPTATQYDERSIMAAGVALGVKDPRPGRWYLAMRVQDNRTATDQVLEGHAFSRKQDTVEARYLRLVAKSAIDGGQAASISELHLANADGRSLPRDQWRVISSKGYKPENAIDGGTNTYWYSSSKENYPYDFVIDLGAPERFSQLHYLPRQAAGLFGNIKDYEVHAGDRPDGDWTLLAEGQFTADNLVKLASLKPVSAILPPVAQISGPASASVGDTVRLDASASSDPQGSVLSYTWSASPKLDFSFDGPRVSFKTPALDKDTRFTFELAVSNGKHTVRKAHQVLVKASIVDSPTCHPEWSASSDYGVGSKVQRKGRTYEARWWSRGNEPGDPAFTGPDGSGKVWRDLGACSGAGTETPENPPAVLPPVARISGPSMATAGSEVRLSAAASTDPANLPLTYRWSVSPQVSIKASGANLTFVAPSQDQDVAYRFTLTLSNGQKEATRTHEVKVGAQVIEQPGTGSCAKPWSADEAYWEGSGVTHKGRLYTARWWNRGSEPGNPEYTGADGSGKVWRDEGACN</sequence>
<keyword evidence="8" id="KW-0732">Signal</keyword>
<name>A0AAU7XZA8_9PSED</name>
<dbReference type="SUPFAM" id="SSF49785">
    <property type="entry name" value="Galactose-binding domain-like"/>
    <property type="match status" value="1"/>
</dbReference>
<dbReference type="PANTHER" id="PTHR46730:SF1">
    <property type="entry name" value="PLAT DOMAIN-CONTAINING PROTEIN"/>
    <property type="match status" value="1"/>
</dbReference>
<evidence type="ECO:0000313" key="10">
    <source>
        <dbReference type="EMBL" id="XBY63135.1"/>
    </source>
</evidence>
<dbReference type="InterPro" id="IPR036573">
    <property type="entry name" value="CBM_sf_5/12"/>
</dbReference>
<reference evidence="10" key="1">
    <citation type="submission" date="2023-08" db="EMBL/GenBank/DDBJ databases">
        <title>Increased levels of nutrients transform a symbiont into a lethal pathobiont.</title>
        <authorList>
            <person name="Lachnit T."/>
            <person name="Ulrich L."/>
            <person name="Willmer F.M."/>
            <person name="Hasenbein T."/>
            <person name="Steiner L.X."/>
            <person name="Wolters M."/>
            <person name="Herbst E.M."/>
            <person name="Deines P."/>
        </authorList>
    </citation>
    <scope>NUCLEOTIDE SEQUENCE</scope>
    <source>
        <strain evidence="10">T3</strain>
    </source>
</reference>
<comment type="subcellular location">
    <subcellularLocation>
        <location evidence="1">Membrane</location>
    </subcellularLocation>
</comment>
<dbReference type="InterPro" id="IPR000421">
    <property type="entry name" value="FA58C"/>
</dbReference>
<dbReference type="GO" id="GO:0005886">
    <property type="term" value="C:plasma membrane"/>
    <property type="evidence" value="ECO:0007669"/>
    <property type="project" value="TreeGrafter"/>
</dbReference>
<dbReference type="InterPro" id="IPR022409">
    <property type="entry name" value="PKD/Chitinase_dom"/>
</dbReference>
<evidence type="ECO:0000256" key="2">
    <source>
        <dbReference type="ARBA" id="ARBA00022692"/>
    </source>
</evidence>
<dbReference type="PANTHER" id="PTHR46730">
    <property type="entry name" value="POLYCYSTIN-1"/>
    <property type="match status" value="1"/>
</dbReference>
<keyword evidence="4" id="KW-0378">Hydrolase</keyword>
<dbReference type="RefSeq" id="WP_350446933.1">
    <property type="nucleotide sequence ID" value="NZ_CP158373.1"/>
</dbReference>
<dbReference type="AlphaFoldDB" id="A0AAU7XZA8"/>
<keyword evidence="2" id="KW-0812">Transmembrane</keyword>
<proteinExistence type="predicted"/>
<evidence type="ECO:0000256" key="3">
    <source>
        <dbReference type="ARBA" id="ARBA00022737"/>
    </source>
</evidence>
<feature type="signal peptide" evidence="8">
    <location>
        <begin position="1"/>
        <end position="32"/>
    </location>
</feature>
<dbReference type="GO" id="GO:0004553">
    <property type="term" value="F:hydrolase activity, hydrolyzing O-glycosyl compounds"/>
    <property type="evidence" value="ECO:0007669"/>
    <property type="project" value="InterPro"/>
</dbReference>
<dbReference type="InterPro" id="IPR003610">
    <property type="entry name" value="CBM5/12"/>
</dbReference>
<dbReference type="EMBL" id="CP158373">
    <property type="protein sequence ID" value="XBY63135.1"/>
    <property type="molecule type" value="Genomic_DNA"/>
</dbReference>
<evidence type="ECO:0000259" key="9">
    <source>
        <dbReference type="PROSITE" id="PS50022"/>
    </source>
</evidence>
<feature type="region of interest" description="Disordered" evidence="7">
    <location>
        <begin position="952"/>
        <end position="975"/>
    </location>
</feature>
<protein>
    <submittedName>
        <fullName evidence="10">Discoidin domain-containing protein</fullName>
    </submittedName>
</protein>
<dbReference type="SUPFAM" id="SSF51055">
    <property type="entry name" value="Carbohydrate binding domain"/>
    <property type="match status" value="2"/>
</dbReference>
<dbReference type="InterPro" id="IPR008979">
    <property type="entry name" value="Galactose-bd-like_sf"/>
</dbReference>
<evidence type="ECO:0000256" key="5">
    <source>
        <dbReference type="ARBA" id="ARBA00022989"/>
    </source>
</evidence>
<evidence type="ECO:0000256" key="4">
    <source>
        <dbReference type="ARBA" id="ARBA00022801"/>
    </source>
</evidence>
<accession>A0AAU7XZA8</accession>
<dbReference type="SMART" id="SM00495">
    <property type="entry name" value="ChtBD3"/>
    <property type="match status" value="2"/>
</dbReference>
<dbReference type="GO" id="GO:0005576">
    <property type="term" value="C:extracellular region"/>
    <property type="evidence" value="ECO:0007669"/>
    <property type="project" value="InterPro"/>
</dbReference>
<dbReference type="PROSITE" id="PS50022">
    <property type="entry name" value="FA58C_3"/>
    <property type="match status" value="1"/>
</dbReference>
<organism evidence="10">
    <name type="scientific">Pseudomonas solani</name>
    <dbReference type="NCBI Taxonomy" id="2731552"/>
    <lineage>
        <taxon>Bacteria</taxon>
        <taxon>Pseudomonadati</taxon>
        <taxon>Pseudomonadota</taxon>
        <taxon>Gammaproteobacteria</taxon>
        <taxon>Pseudomonadales</taxon>
        <taxon>Pseudomonadaceae</taxon>
        <taxon>Pseudomonas</taxon>
    </lineage>
</organism>
<gene>
    <name evidence="10" type="ORF">ABS648_24800</name>
</gene>
<keyword evidence="5" id="KW-1133">Transmembrane helix</keyword>
<feature type="chain" id="PRO_5043739468" evidence="8">
    <location>
        <begin position="33"/>
        <end position="975"/>
    </location>
</feature>
<dbReference type="GO" id="GO:0030246">
    <property type="term" value="F:carbohydrate binding"/>
    <property type="evidence" value="ECO:0007669"/>
    <property type="project" value="InterPro"/>
</dbReference>
<dbReference type="GO" id="GO:0005975">
    <property type="term" value="P:carbohydrate metabolic process"/>
    <property type="evidence" value="ECO:0007669"/>
    <property type="project" value="InterPro"/>
</dbReference>
<keyword evidence="3" id="KW-0677">Repeat</keyword>
<dbReference type="Pfam" id="PF02839">
    <property type="entry name" value="CBM_5_12"/>
    <property type="match status" value="1"/>
</dbReference>
<keyword evidence="6" id="KW-0472">Membrane</keyword>
<evidence type="ECO:0000256" key="7">
    <source>
        <dbReference type="SAM" id="MobiDB-lite"/>
    </source>
</evidence>
<dbReference type="Gene3D" id="2.10.10.20">
    <property type="entry name" value="Carbohydrate-binding module superfamily 5/12"/>
    <property type="match status" value="2"/>
</dbReference>
<evidence type="ECO:0000256" key="1">
    <source>
        <dbReference type="ARBA" id="ARBA00004370"/>
    </source>
</evidence>
<dbReference type="SMART" id="SM00089">
    <property type="entry name" value="PKD"/>
    <property type="match status" value="2"/>
</dbReference>
<dbReference type="CDD" id="cd12215">
    <property type="entry name" value="ChiC_BD"/>
    <property type="match status" value="2"/>
</dbReference>
<dbReference type="Gene3D" id="2.60.120.260">
    <property type="entry name" value="Galactose-binding domain-like"/>
    <property type="match status" value="1"/>
</dbReference>
<dbReference type="Gene3D" id="2.60.120.380">
    <property type="match status" value="1"/>
</dbReference>
<dbReference type="GO" id="GO:0006816">
    <property type="term" value="P:calcium ion transport"/>
    <property type="evidence" value="ECO:0007669"/>
    <property type="project" value="TreeGrafter"/>
</dbReference>
<dbReference type="GO" id="GO:0005261">
    <property type="term" value="F:monoatomic cation channel activity"/>
    <property type="evidence" value="ECO:0007669"/>
    <property type="project" value="TreeGrafter"/>
</dbReference>
<dbReference type="InterPro" id="IPR013783">
    <property type="entry name" value="Ig-like_fold"/>
</dbReference>
<evidence type="ECO:0000256" key="8">
    <source>
        <dbReference type="SAM" id="SignalP"/>
    </source>
</evidence>
<dbReference type="SUPFAM" id="SSF55486">
    <property type="entry name" value="Metalloproteases ('zincins'), catalytic domain"/>
    <property type="match status" value="1"/>
</dbReference>